<dbReference type="InterPro" id="IPR018834">
    <property type="entry name" value="DNA/RNA-bd_Est1-type"/>
</dbReference>
<dbReference type="InterPro" id="IPR045153">
    <property type="entry name" value="Est1/Ebs1-like"/>
</dbReference>
<dbReference type="PANTHER" id="PTHR15696">
    <property type="entry name" value="SMG-7 SUPPRESSOR WITH MORPHOLOGICAL EFFECT ON GENITALIA PROTEIN 7"/>
    <property type="match status" value="1"/>
</dbReference>
<reference evidence="3" key="1">
    <citation type="submission" date="2018-08" db="EMBL/GenBank/DDBJ databases">
        <title>Draft genome sequence of azole-resistant Aspergillus thermomutatus (Neosartorya pseudofischeri) strain HMR AF 39, isolated from a human nasal aspirate.</title>
        <authorList>
            <person name="Parent-Michaud M."/>
            <person name="Dufresne P.J."/>
            <person name="Fournier E."/>
            <person name="Martineau C."/>
            <person name="Moreira S."/>
            <person name="Perkins V."/>
            <person name="De Repentigny L."/>
            <person name="Dufresne S.F."/>
        </authorList>
    </citation>
    <scope>NUCLEOTIDE SEQUENCE [LARGE SCALE GENOMIC DNA]</scope>
    <source>
        <strain evidence="3">HMR AF 39</strain>
    </source>
</reference>
<feature type="compositionally biased region" description="Polar residues" evidence="1">
    <location>
        <begin position="176"/>
        <end position="198"/>
    </location>
</feature>
<protein>
    <recommendedName>
        <fullName evidence="2">DNA/RNA-binding domain-containing protein</fullName>
    </recommendedName>
</protein>
<feature type="compositionally biased region" description="Basic and acidic residues" evidence="1">
    <location>
        <begin position="164"/>
        <end position="174"/>
    </location>
</feature>
<dbReference type="GO" id="GO:0000184">
    <property type="term" value="P:nuclear-transcribed mRNA catabolic process, nonsense-mediated decay"/>
    <property type="evidence" value="ECO:0007669"/>
    <property type="project" value="TreeGrafter"/>
</dbReference>
<proteinExistence type="predicted"/>
<dbReference type="OrthoDB" id="2017974at2759"/>
<accession>A0A397FXA9</accession>
<feature type="domain" description="DNA/RNA-binding" evidence="2">
    <location>
        <begin position="411"/>
        <end position="516"/>
    </location>
</feature>
<evidence type="ECO:0000313" key="3">
    <source>
        <dbReference type="EMBL" id="RHZ43401.1"/>
    </source>
</evidence>
<dbReference type="GeneID" id="38122589"/>
<sequence>MSNRFTYQQSGIVPDHPNVHIRSKDQSIDSPRIANKTGDFSKRSIGRLPADNASPVASPITDLARHSASPSLSVKRPYSAGAMPENSDSEALSNQGFASGQSIEAASPHFLNGRQQKPKTGQRLSAHMLGPSGNRIAGESGTHQSSPSKSDTRPPRFSAYSADDLARRWRREVSQPDAQQMRASPVQHESVSTLQPSVRQEKLAARPKGQPAESVEGLSFDQKSAGGDSAVAGGTASQGISLQPETHPITEEQLINEVRGIYAGLVMVEKKCIEIDKQQSESKTALSPLQWQALIALHRTLLNEHHDFFLASQHPSASPVLKRLAEKYAMPARMWRYGIHSFLELLRHRLPDSLEHMLTFIYMAYSMMTLLLESVRAFEETWIECLGDLARYRMAVEEVDLRDREVWAGVARYWYNKAADKNPDVGRIQHHLAVLARPDIVQQLFYYTKSLVSVHSFPSTRESIPSLFNPLLNAPKAHHHYPVIAAFVAAHGYLFYRSPAPQFFKSVEDFLAHLDTHVGRMGAAFKMQGVYMSSCNFAAIFEYNHPDAALPAKFHPARIHQGGSSSSETQLTSAKTWTPTCDLHLNEAGSMASKDGSKYSTLSLYGSCLTFQTLSVLLDQIGNKNIYPTVHISLAFLWCLALNGKSSIEYIEAFVPWRRIATFLNTMIRDDTDTRIVEGPNFPTVEERKHLPEDFFIRGQLWSQLYFPPHFFENSLIEDEGRFIELPSLNVSRMYRCLWLGVKIATFNLWMTYDSVSRKFSTTAFALQLEKLAEQHNPFNEVAPPQPAAKQLDGNGNENGHTILSSSLRKANSPGTISKETIALIYQVTLVANIPRLKRIPFHFLRRHLR</sequence>
<dbReference type="AlphaFoldDB" id="A0A397FXA9"/>
<dbReference type="EMBL" id="NKHU02000424">
    <property type="protein sequence ID" value="RHZ43401.1"/>
    <property type="molecule type" value="Genomic_DNA"/>
</dbReference>
<dbReference type="PANTHER" id="PTHR15696:SF0">
    <property type="entry name" value="TELOMERASE-BINDING PROTEIN EST1A"/>
    <property type="match status" value="1"/>
</dbReference>
<feature type="compositionally biased region" description="Polar residues" evidence="1">
    <location>
        <begin position="113"/>
        <end position="123"/>
    </location>
</feature>
<dbReference type="Gene3D" id="1.25.40.10">
    <property type="entry name" value="Tetratricopeptide repeat domain"/>
    <property type="match status" value="1"/>
</dbReference>
<dbReference type="GO" id="GO:0005697">
    <property type="term" value="C:telomerase holoenzyme complex"/>
    <property type="evidence" value="ECO:0007669"/>
    <property type="project" value="TreeGrafter"/>
</dbReference>
<keyword evidence="4" id="KW-1185">Reference proteome</keyword>
<gene>
    <name evidence="3" type="ORF">CDV56_100615</name>
</gene>
<feature type="compositionally biased region" description="Polar residues" evidence="1">
    <location>
        <begin position="1"/>
        <end position="11"/>
    </location>
</feature>
<dbReference type="VEuPathDB" id="FungiDB:CDV56_100615"/>
<dbReference type="FunFam" id="1.25.40.10:FF:000202">
    <property type="entry name" value="Unplaced genomic scaffold supercont1.7, whole genome shotgun sequence"/>
    <property type="match status" value="1"/>
</dbReference>
<dbReference type="SUPFAM" id="SSF48452">
    <property type="entry name" value="TPR-like"/>
    <property type="match status" value="1"/>
</dbReference>
<organism evidence="3 4">
    <name type="scientific">Aspergillus thermomutatus</name>
    <name type="common">Neosartorya pseudofischeri</name>
    <dbReference type="NCBI Taxonomy" id="41047"/>
    <lineage>
        <taxon>Eukaryota</taxon>
        <taxon>Fungi</taxon>
        <taxon>Dikarya</taxon>
        <taxon>Ascomycota</taxon>
        <taxon>Pezizomycotina</taxon>
        <taxon>Eurotiomycetes</taxon>
        <taxon>Eurotiomycetidae</taxon>
        <taxon>Eurotiales</taxon>
        <taxon>Aspergillaceae</taxon>
        <taxon>Aspergillus</taxon>
        <taxon>Aspergillus subgen. Fumigati</taxon>
    </lineage>
</organism>
<dbReference type="Proteomes" id="UP000215305">
    <property type="component" value="Unassembled WGS sequence"/>
</dbReference>
<dbReference type="GO" id="GO:0070034">
    <property type="term" value="F:telomerase RNA binding"/>
    <property type="evidence" value="ECO:0007669"/>
    <property type="project" value="TreeGrafter"/>
</dbReference>
<dbReference type="RefSeq" id="XP_026609755.1">
    <property type="nucleotide sequence ID" value="XM_026754234.1"/>
</dbReference>
<name>A0A397FXA9_ASPTH</name>
<dbReference type="STRING" id="41047.A0A397FXA9"/>
<evidence type="ECO:0000313" key="4">
    <source>
        <dbReference type="Proteomes" id="UP000215305"/>
    </source>
</evidence>
<feature type="region of interest" description="Disordered" evidence="1">
    <location>
        <begin position="1"/>
        <end position="95"/>
    </location>
</feature>
<evidence type="ECO:0000259" key="2">
    <source>
        <dbReference type="Pfam" id="PF10373"/>
    </source>
</evidence>
<evidence type="ECO:0000256" key="1">
    <source>
        <dbReference type="SAM" id="MobiDB-lite"/>
    </source>
</evidence>
<comment type="caution">
    <text evidence="3">The sequence shown here is derived from an EMBL/GenBank/DDBJ whole genome shotgun (WGS) entry which is preliminary data.</text>
</comment>
<feature type="region of interest" description="Disordered" evidence="1">
    <location>
        <begin position="112"/>
        <end position="242"/>
    </location>
</feature>
<dbReference type="Pfam" id="PF10373">
    <property type="entry name" value="EST1_DNA_bind"/>
    <property type="match status" value="1"/>
</dbReference>
<dbReference type="InterPro" id="IPR011990">
    <property type="entry name" value="TPR-like_helical_dom_sf"/>
</dbReference>
<dbReference type="GO" id="GO:0042162">
    <property type="term" value="F:telomeric DNA binding"/>
    <property type="evidence" value="ECO:0007669"/>
    <property type="project" value="TreeGrafter"/>
</dbReference>